<feature type="non-terminal residue" evidence="1">
    <location>
        <position position="54"/>
    </location>
</feature>
<organism evidence="1">
    <name type="scientific">Brassica napus</name>
    <name type="common">Rape</name>
    <dbReference type="NCBI Taxonomy" id="3708"/>
    <lineage>
        <taxon>Eukaryota</taxon>
        <taxon>Viridiplantae</taxon>
        <taxon>Streptophyta</taxon>
        <taxon>Embryophyta</taxon>
        <taxon>Tracheophyta</taxon>
        <taxon>Spermatophyta</taxon>
        <taxon>Magnoliopsida</taxon>
        <taxon>eudicotyledons</taxon>
        <taxon>Gunneridae</taxon>
        <taxon>Pentapetalae</taxon>
        <taxon>rosids</taxon>
        <taxon>malvids</taxon>
        <taxon>Brassicales</taxon>
        <taxon>Brassicaceae</taxon>
        <taxon>Brassiceae</taxon>
        <taxon>Brassica</taxon>
    </lineage>
</organism>
<proteinExistence type="predicted"/>
<dbReference type="Proteomes" id="UP001295469">
    <property type="component" value="Chromosome C01"/>
</dbReference>
<evidence type="ECO:0000313" key="1">
    <source>
        <dbReference type="EMBL" id="CAF2076162.1"/>
    </source>
</evidence>
<protein>
    <submittedName>
        <fullName evidence="1">(rape) hypothetical protein</fullName>
    </submittedName>
</protein>
<gene>
    <name evidence="1" type="ORF">DARMORV10_C01P38840.1</name>
</gene>
<dbReference type="EMBL" id="HG994365">
    <property type="protein sequence ID" value="CAF2076162.1"/>
    <property type="molecule type" value="Genomic_DNA"/>
</dbReference>
<dbReference type="AlphaFoldDB" id="A0A816S0D8"/>
<reference evidence="1" key="1">
    <citation type="submission" date="2021-01" db="EMBL/GenBank/DDBJ databases">
        <authorList>
            <consortium name="Genoscope - CEA"/>
            <person name="William W."/>
        </authorList>
    </citation>
    <scope>NUCLEOTIDE SEQUENCE</scope>
</reference>
<accession>A0A816S0D8</accession>
<name>A0A816S0D8_BRANA</name>
<sequence length="54" mass="5927">MFFLPACSAEKMVGEISSKLSGGFLLNKVKGRHVVDTLKARFFDTCFVLLLGFG</sequence>